<feature type="binding site" evidence="19">
    <location>
        <begin position="52"/>
        <end position="55"/>
    </location>
    <ligand>
        <name>GTP</name>
        <dbReference type="ChEBI" id="CHEBI:37565"/>
    </ligand>
</feature>
<evidence type="ECO:0000256" key="1">
    <source>
        <dbReference type="ARBA" id="ARBA00000312"/>
    </source>
</evidence>
<keyword evidence="10" id="KW-0169">Cobalamin biosynthesis</keyword>
<dbReference type="InterPro" id="IPR027417">
    <property type="entry name" value="P-loop_NTPase"/>
</dbReference>
<evidence type="ECO:0000256" key="12">
    <source>
        <dbReference type="ARBA" id="ARBA00022741"/>
    </source>
</evidence>
<dbReference type="Proteomes" id="UP000287756">
    <property type="component" value="Chromosome"/>
</dbReference>
<dbReference type="EC" id="2.7.7.62" evidence="9"/>
<evidence type="ECO:0000256" key="10">
    <source>
        <dbReference type="ARBA" id="ARBA00022573"/>
    </source>
</evidence>
<proteinExistence type="inferred from homology"/>
<dbReference type="AlphaFoldDB" id="A0A410MC33"/>
<evidence type="ECO:0000256" key="7">
    <source>
        <dbReference type="ARBA" id="ARBA00007490"/>
    </source>
</evidence>
<comment type="pathway">
    <text evidence="6">Cofactor biosynthesis; adenosylcobalamin biosynthesis; adenosylcobalamin from cob(II)yrinate a,c-diamide: step 5/7.</text>
</comment>
<dbReference type="KEGG" id="hli:HLI_08695"/>
<dbReference type="EMBL" id="CP026118">
    <property type="protein sequence ID" value="QAS52304.1"/>
    <property type="molecule type" value="Genomic_DNA"/>
</dbReference>
<evidence type="ECO:0000256" key="5">
    <source>
        <dbReference type="ARBA" id="ARBA00004692"/>
    </source>
</evidence>
<dbReference type="GO" id="GO:0005525">
    <property type="term" value="F:GTP binding"/>
    <property type="evidence" value="ECO:0007669"/>
    <property type="project" value="UniProtKB-KW"/>
</dbReference>
<dbReference type="PANTHER" id="PTHR34848">
    <property type="match status" value="1"/>
</dbReference>
<gene>
    <name evidence="20" type="ORF">HLI_08695</name>
</gene>
<protein>
    <recommendedName>
        <fullName evidence="16">Adenosylcobinamide kinase</fullName>
        <ecNumber evidence="8">2.7.1.156</ecNumber>
        <ecNumber evidence="9">2.7.7.62</ecNumber>
    </recommendedName>
    <alternativeName>
        <fullName evidence="17">Adenosylcobinamide-phosphate guanylyltransferase</fullName>
    </alternativeName>
</protein>
<evidence type="ECO:0000256" key="13">
    <source>
        <dbReference type="ARBA" id="ARBA00022777"/>
    </source>
</evidence>
<evidence type="ECO:0000313" key="20">
    <source>
        <dbReference type="EMBL" id="QAS52304.1"/>
    </source>
</evidence>
<evidence type="ECO:0000256" key="17">
    <source>
        <dbReference type="ARBA" id="ARBA00030571"/>
    </source>
</evidence>
<feature type="active site" description="GMP-histidine intermediate" evidence="18">
    <location>
        <position position="51"/>
    </location>
</feature>
<dbReference type="RefSeq" id="WP_128524598.1">
    <property type="nucleotide sequence ID" value="NZ_CP026118.1"/>
</dbReference>
<evidence type="ECO:0000256" key="9">
    <source>
        <dbReference type="ARBA" id="ARBA00012523"/>
    </source>
</evidence>
<feature type="binding site" evidence="19">
    <location>
        <position position="66"/>
    </location>
    <ligand>
        <name>GTP</name>
        <dbReference type="ChEBI" id="CHEBI:37565"/>
    </ligand>
</feature>
<evidence type="ECO:0000256" key="4">
    <source>
        <dbReference type="ARBA" id="ARBA00003889"/>
    </source>
</evidence>
<dbReference type="SUPFAM" id="SSF52540">
    <property type="entry name" value="P-loop containing nucleoside triphosphate hydrolases"/>
    <property type="match status" value="1"/>
</dbReference>
<evidence type="ECO:0000256" key="15">
    <source>
        <dbReference type="ARBA" id="ARBA00023134"/>
    </source>
</evidence>
<comment type="pathway">
    <text evidence="5">Cofactor biosynthesis; adenosylcobalamin biosynthesis; adenosylcobalamin from cob(II)yrinate a,c-diamide: step 6/7.</text>
</comment>
<dbReference type="GO" id="GO:0043752">
    <property type="term" value="F:adenosylcobinamide kinase activity"/>
    <property type="evidence" value="ECO:0007669"/>
    <property type="project" value="UniProtKB-EC"/>
</dbReference>
<evidence type="ECO:0000313" key="21">
    <source>
        <dbReference type="Proteomes" id="UP000287756"/>
    </source>
</evidence>
<dbReference type="UniPathway" id="UPA00148">
    <property type="reaction ID" value="UER00236"/>
</dbReference>
<feature type="binding site" evidence="19">
    <location>
        <begin position="35"/>
        <end position="37"/>
    </location>
    <ligand>
        <name>GTP</name>
        <dbReference type="ChEBI" id="CHEBI:37565"/>
    </ligand>
</feature>
<evidence type="ECO:0000256" key="8">
    <source>
        <dbReference type="ARBA" id="ARBA00012016"/>
    </source>
</evidence>
<sequence length="180" mass="20787">MLTLIIGGVRSGKSTYAEKLAAHSHSQTDSLYYIATSVNTDEEMNERIIKHKKARKEAPQQWIVFERPTRPSSIKLQQRGTVLLDCVTTWTANEWMEKIESETMDELVTRMVTEVEKMMQSTEHLILVSNDLFSDAMKFEPAIQEFLQLIGKLHQQLVKKADRAVKMEFSYPQIKKGRIL</sequence>
<evidence type="ECO:0000256" key="16">
    <source>
        <dbReference type="ARBA" id="ARBA00029570"/>
    </source>
</evidence>
<feature type="binding site" evidence="19">
    <location>
        <position position="85"/>
    </location>
    <ligand>
        <name>GTP</name>
        <dbReference type="ChEBI" id="CHEBI:37565"/>
    </ligand>
</feature>
<dbReference type="PANTHER" id="PTHR34848:SF1">
    <property type="entry name" value="BIFUNCTIONAL ADENOSYLCOBALAMIN BIOSYNTHESIS PROTEIN COBU"/>
    <property type="match status" value="1"/>
</dbReference>
<name>A0A410MC33_9BACI</name>
<dbReference type="PIRSF" id="PIRSF006135">
    <property type="entry name" value="CobU"/>
    <property type="match status" value="1"/>
</dbReference>
<evidence type="ECO:0000256" key="14">
    <source>
        <dbReference type="ARBA" id="ARBA00022840"/>
    </source>
</evidence>
<dbReference type="Gene3D" id="3.40.50.300">
    <property type="entry name" value="P-loop containing nucleotide triphosphate hydrolases"/>
    <property type="match status" value="1"/>
</dbReference>
<keyword evidence="15 19" id="KW-0342">GTP-binding</keyword>
<evidence type="ECO:0000256" key="6">
    <source>
        <dbReference type="ARBA" id="ARBA00005159"/>
    </source>
</evidence>
<evidence type="ECO:0000256" key="3">
    <source>
        <dbReference type="ARBA" id="ARBA00001522"/>
    </source>
</evidence>
<feature type="binding site" evidence="19">
    <location>
        <begin position="7"/>
        <end position="14"/>
    </location>
    <ligand>
        <name>GTP</name>
        <dbReference type="ChEBI" id="CHEBI:37565"/>
    </ligand>
</feature>
<dbReference type="OrthoDB" id="9799422at2"/>
<evidence type="ECO:0000256" key="11">
    <source>
        <dbReference type="ARBA" id="ARBA00022679"/>
    </source>
</evidence>
<keyword evidence="14" id="KW-0067">ATP-binding</keyword>
<evidence type="ECO:0000256" key="2">
    <source>
        <dbReference type="ARBA" id="ARBA00000711"/>
    </source>
</evidence>
<comment type="catalytic activity">
    <reaction evidence="1">
        <text>adenosylcob(III)inamide + ATP = adenosylcob(III)inamide phosphate + ADP + H(+)</text>
        <dbReference type="Rhea" id="RHEA:15769"/>
        <dbReference type="ChEBI" id="CHEBI:2480"/>
        <dbReference type="ChEBI" id="CHEBI:15378"/>
        <dbReference type="ChEBI" id="CHEBI:30616"/>
        <dbReference type="ChEBI" id="CHEBI:58502"/>
        <dbReference type="ChEBI" id="CHEBI:456216"/>
        <dbReference type="EC" id="2.7.1.156"/>
    </reaction>
</comment>
<keyword evidence="13" id="KW-0418">Kinase</keyword>
<comment type="function">
    <text evidence="4">Catalyzes ATP-dependent phosphorylation of adenosylcobinamide and addition of GMP to adenosylcobinamide phosphate.</text>
</comment>
<dbReference type="EC" id="2.7.1.156" evidence="8"/>
<organism evidence="20 21">
    <name type="scientific">Halobacillus litoralis</name>
    <dbReference type="NCBI Taxonomy" id="45668"/>
    <lineage>
        <taxon>Bacteria</taxon>
        <taxon>Bacillati</taxon>
        <taxon>Bacillota</taxon>
        <taxon>Bacilli</taxon>
        <taxon>Bacillales</taxon>
        <taxon>Bacillaceae</taxon>
        <taxon>Halobacillus</taxon>
    </lineage>
</organism>
<evidence type="ECO:0000256" key="19">
    <source>
        <dbReference type="PIRSR" id="PIRSR006135-2"/>
    </source>
</evidence>
<comment type="catalytic activity">
    <reaction evidence="3">
        <text>adenosylcob(III)inamide + GTP = adenosylcob(III)inamide phosphate + GDP + H(+)</text>
        <dbReference type="Rhea" id="RHEA:15765"/>
        <dbReference type="ChEBI" id="CHEBI:2480"/>
        <dbReference type="ChEBI" id="CHEBI:15378"/>
        <dbReference type="ChEBI" id="CHEBI:37565"/>
        <dbReference type="ChEBI" id="CHEBI:58189"/>
        <dbReference type="ChEBI" id="CHEBI:58502"/>
        <dbReference type="EC" id="2.7.1.156"/>
    </reaction>
</comment>
<dbReference type="Pfam" id="PF02283">
    <property type="entry name" value="CobU"/>
    <property type="match status" value="1"/>
</dbReference>
<dbReference type="GO" id="GO:0009236">
    <property type="term" value="P:cobalamin biosynthetic process"/>
    <property type="evidence" value="ECO:0007669"/>
    <property type="project" value="UniProtKB-UniPathway"/>
</dbReference>
<accession>A0A410MC33</accession>
<dbReference type="GO" id="GO:0005524">
    <property type="term" value="F:ATP binding"/>
    <property type="evidence" value="ECO:0007669"/>
    <property type="project" value="UniProtKB-KW"/>
</dbReference>
<dbReference type="GO" id="GO:0008820">
    <property type="term" value="F:cobinamide phosphate guanylyltransferase activity"/>
    <property type="evidence" value="ECO:0007669"/>
    <property type="project" value="UniProtKB-EC"/>
</dbReference>
<dbReference type="InterPro" id="IPR003203">
    <property type="entry name" value="CobU/CobP"/>
</dbReference>
<reference evidence="20 21" key="1">
    <citation type="submission" date="2018-01" db="EMBL/GenBank/DDBJ databases">
        <title>The whole genome sequencing and assembly of Halobacillus litoralis ERB031 strain.</title>
        <authorList>
            <person name="Lee S.-J."/>
            <person name="Park M.-K."/>
            <person name="Kim J.-Y."/>
            <person name="Lee Y.-J."/>
            <person name="Yi H."/>
            <person name="Bahn Y.-S."/>
            <person name="Kim J.F."/>
            <person name="Lee D.-W."/>
        </authorList>
    </citation>
    <scope>NUCLEOTIDE SEQUENCE [LARGE SCALE GENOMIC DNA]</scope>
    <source>
        <strain evidence="20 21">ERB 031</strain>
    </source>
</reference>
<keyword evidence="12 19" id="KW-0547">Nucleotide-binding</keyword>
<keyword evidence="11" id="KW-0808">Transferase</keyword>
<evidence type="ECO:0000256" key="18">
    <source>
        <dbReference type="PIRSR" id="PIRSR006135-1"/>
    </source>
</evidence>
<comment type="similarity">
    <text evidence="7">Belongs to the CobU/CobP family.</text>
</comment>
<comment type="catalytic activity">
    <reaction evidence="2">
        <text>adenosylcob(III)inamide phosphate + GTP + H(+) = adenosylcob(III)inamide-GDP + diphosphate</text>
        <dbReference type="Rhea" id="RHEA:22712"/>
        <dbReference type="ChEBI" id="CHEBI:15378"/>
        <dbReference type="ChEBI" id="CHEBI:33019"/>
        <dbReference type="ChEBI" id="CHEBI:37565"/>
        <dbReference type="ChEBI" id="CHEBI:58502"/>
        <dbReference type="ChEBI" id="CHEBI:60487"/>
        <dbReference type="EC" id="2.7.7.62"/>
    </reaction>
</comment>